<evidence type="ECO:0000313" key="1">
    <source>
        <dbReference type="EMBL" id="TDF73013.1"/>
    </source>
</evidence>
<evidence type="ECO:0000313" key="2">
    <source>
        <dbReference type="Proteomes" id="UP000294588"/>
    </source>
</evidence>
<organism evidence="1 2">
    <name type="scientific">Candidatus Syntrophosphaera thermopropionivorans</name>
    <dbReference type="NCBI Taxonomy" id="2593015"/>
    <lineage>
        <taxon>Bacteria</taxon>
        <taxon>Pseudomonadati</taxon>
        <taxon>Candidatus Cloacimonadota</taxon>
        <taxon>Candidatus Cloacimonadia</taxon>
        <taxon>Candidatus Cloacimonadales</taxon>
        <taxon>Candidatus Cloacimonadaceae</taxon>
        <taxon>Candidatus Syntrophosphaera</taxon>
    </lineage>
</organism>
<gene>
    <name evidence="1" type="ORF">E0946_04330</name>
</gene>
<keyword evidence="1" id="KW-0808">Transferase</keyword>
<sequence>MRENKTESFFDKYASDFNAIYGKGNGLIQRFINRWFRQSIFIRFQKTMEACKPLEGKTILDVGCGPGMYAISLAKGSPSLVYGIDFAPSMIDIARKEAIKAGVEHICKFEVADFFDLPEDIKYNYLILMGFMDYMEDPRKVIEKTLKLATDKILFSFPSDKGFLAWQRKIRYKFKCPLFLYNEKQLQELFSNIPSWHCTIENIGRDFFVTLEHM</sequence>
<reference evidence="1" key="1">
    <citation type="submission" date="2019-03" db="EMBL/GenBank/DDBJ databases">
        <title>Candidatus Syntrophosphaera thermopropionivorans: a novel player in syntrophic propionate oxidation during anaerobic digestion.</title>
        <authorList>
            <person name="Dyksma S."/>
        </authorList>
    </citation>
    <scope>NUCLEOTIDE SEQUENCE</scope>
    <source>
        <strain evidence="1">W5</strain>
    </source>
</reference>
<keyword evidence="2" id="KW-1185">Reference proteome</keyword>
<dbReference type="Proteomes" id="UP000294588">
    <property type="component" value="Unassembled WGS sequence"/>
</dbReference>
<accession>A0AC61QJ38</accession>
<proteinExistence type="predicted"/>
<name>A0AC61QJ38_9BACT</name>
<protein>
    <submittedName>
        <fullName evidence="1">Class I SAM-dependent methyltransferase</fullName>
    </submittedName>
</protein>
<keyword evidence="1" id="KW-0489">Methyltransferase</keyword>
<dbReference type="EMBL" id="SMOG01000010">
    <property type="protein sequence ID" value="TDF73013.1"/>
    <property type="molecule type" value="Genomic_DNA"/>
</dbReference>
<comment type="caution">
    <text evidence="1">The sequence shown here is derived from an EMBL/GenBank/DDBJ whole genome shotgun (WGS) entry which is preliminary data.</text>
</comment>